<organism evidence="4 5">
    <name type="scientific">Actinoallomurus vinaceus</name>
    <dbReference type="NCBI Taxonomy" id="1080074"/>
    <lineage>
        <taxon>Bacteria</taxon>
        <taxon>Bacillati</taxon>
        <taxon>Actinomycetota</taxon>
        <taxon>Actinomycetes</taxon>
        <taxon>Streptosporangiales</taxon>
        <taxon>Thermomonosporaceae</taxon>
        <taxon>Actinoallomurus</taxon>
    </lineage>
</organism>
<keyword evidence="5" id="KW-1185">Reference proteome</keyword>
<evidence type="ECO:0000259" key="3">
    <source>
        <dbReference type="Pfam" id="PF14028"/>
    </source>
</evidence>
<dbReference type="Pfam" id="PF14028">
    <property type="entry name" value="Lant_dehydr_C"/>
    <property type="match status" value="1"/>
</dbReference>
<evidence type="ECO:0000313" key="5">
    <source>
        <dbReference type="Proteomes" id="UP001501442"/>
    </source>
</evidence>
<name>A0ABP8ULU7_9ACTN</name>
<gene>
    <name evidence="4" type="ORF">GCM10023196_080340</name>
</gene>
<feature type="domain" description="Lantibiotic dehydratase N-terminal" evidence="2">
    <location>
        <begin position="2"/>
        <end position="639"/>
    </location>
</feature>
<dbReference type="Proteomes" id="UP001501442">
    <property type="component" value="Unassembled WGS sequence"/>
</dbReference>
<reference evidence="5" key="1">
    <citation type="journal article" date="2019" name="Int. J. Syst. Evol. Microbiol.">
        <title>The Global Catalogue of Microorganisms (GCM) 10K type strain sequencing project: providing services to taxonomists for standard genome sequencing and annotation.</title>
        <authorList>
            <consortium name="The Broad Institute Genomics Platform"/>
            <consortium name="The Broad Institute Genome Sequencing Center for Infectious Disease"/>
            <person name="Wu L."/>
            <person name="Ma J."/>
        </authorList>
    </citation>
    <scope>NUCLEOTIDE SEQUENCE [LARGE SCALE GENOMIC DNA]</scope>
    <source>
        <strain evidence="5">JCM 17939</strain>
    </source>
</reference>
<sequence>MADPLLREAILIASGSLSNSLTKIDSGAEVGEKRSLRAAISATRYHLRLGGRPTPFGLFAGVAPGRLGASARVEVRGPGDKCVSLDSEWLTDSVLSWLDRPEVRRRVDVVANDLCHVRDGRLVLPRPDGEISVRHTALLAWVREIASRPLPYTGLLDAAAARSPDAPEARLDGFLVQLVRHGYLLTSITPQRVDADLLDRIEAAVSDVPDLRARLRGIRSALDDYATAEPGVGEDALHRLLRRIDPDGDLPRPPIQVDLRVDATVVLPEAVAEEAQRYASAMWAVSPVWTTHTHMRDYRDRFIERYGMTGVVPLADLIDPHRGLGYPDGYRNPPDAAERPANGPAPETEEDRTRRLVIAELVQEAMLGERREIELTAADIDRLTHAPPNDPPRSLEFCFQLLADSAADLDRGAFRLVSTPYAGSWVAGATAGRFADLVGLAPDLSRLLTAGADESTVFAQLTFPPRTVRALNVVRAPKLLPYEMPIGVFADRSDPRHIDWRDLVVAMDESGFQLFRGRTGQRVVPVAPYMLAIDREAPNLARLLVDITVARPKTVSGWDWAGLEALPFLPRVSFGKVVASPRRWRPDRRMRETAADHEAWAAALEEWRTRYRVPDRVQIVQQDRAYGIDLRDEWHRGLLRHEMTKGRLVLLEDLAADGRGLGWAAGHSTEVVVPLTRRETPRPPAVPLTGIRPHRPRVHLPGEEWIHAKLYAVPRTHDPLLREHLPALLRDVDAHVDRWFFIRYRDPEWHIRLRLHGEPEALRAHVLPELARHCRAWQEAGAIRTMVMAPYEPETERYGGPDALVPAERLFCLDSQSAIAQLSMRAQGRLELPDEVLGAVAHAILLESLGSWDWCSWIDRTFRKAPEHAIFQRHRALATDLIVPGRTAERFAERFSAPGLARLWSEAPEPRAYGELLLAGDDASAEGPRTAAHAETVLALLHMQHNRLIGIDRSVEKAAAAILRGVARAHLGRARHAAARR</sequence>
<proteinExistence type="predicted"/>
<evidence type="ECO:0000256" key="1">
    <source>
        <dbReference type="SAM" id="MobiDB-lite"/>
    </source>
</evidence>
<feature type="domain" description="Thiopeptide-type bacteriocin biosynthesis" evidence="3">
    <location>
        <begin position="705"/>
        <end position="964"/>
    </location>
</feature>
<dbReference type="InterPro" id="IPR006827">
    <property type="entry name" value="Lant_deHydtase_N"/>
</dbReference>
<evidence type="ECO:0000259" key="2">
    <source>
        <dbReference type="Pfam" id="PF04738"/>
    </source>
</evidence>
<accession>A0ABP8ULU7</accession>
<dbReference type="EMBL" id="BAABHK010000015">
    <property type="protein sequence ID" value="GAA4635323.1"/>
    <property type="molecule type" value="Genomic_DNA"/>
</dbReference>
<dbReference type="RefSeq" id="WP_345438274.1">
    <property type="nucleotide sequence ID" value="NZ_BAABHK010000015.1"/>
</dbReference>
<protein>
    <submittedName>
        <fullName evidence="4">Lantibiotic dehydratase</fullName>
    </submittedName>
</protein>
<dbReference type="InterPro" id="IPR023809">
    <property type="entry name" value="Thiopep_bacteriocin_synth_dom"/>
</dbReference>
<dbReference type="Pfam" id="PF04738">
    <property type="entry name" value="Lant_dehydr_N"/>
    <property type="match status" value="1"/>
</dbReference>
<dbReference type="NCBIfam" id="TIGR03891">
    <property type="entry name" value="thiopep_ocin"/>
    <property type="match status" value="1"/>
</dbReference>
<evidence type="ECO:0000313" key="4">
    <source>
        <dbReference type="EMBL" id="GAA4635323.1"/>
    </source>
</evidence>
<comment type="caution">
    <text evidence="4">The sequence shown here is derived from an EMBL/GenBank/DDBJ whole genome shotgun (WGS) entry which is preliminary data.</text>
</comment>
<feature type="region of interest" description="Disordered" evidence="1">
    <location>
        <begin position="325"/>
        <end position="353"/>
    </location>
</feature>